<comment type="caution">
    <text evidence="10">The sequence shown here is derived from an EMBL/GenBank/DDBJ whole genome shotgun (WGS) entry which is preliminary data.</text>
</comment>
<dbReference type="InterPro" id="IPR011081">
    <property type="entry name" value="Big_4"/>
</dbReference>
<keyword evidence="2" id="KW-0624">Polysaccharide degradation</keyword>
<dbReference type="InterPro" id="IPR052176">
    <property type="entry name" value="Glycosyl_Hydrlase_43_Enz"/>
</dbReference>
<dbReference type="Pfam" id="PF07532">
    <property type="entry name" value="Big_4"/>
    <property type="match status" value="1"/>
</dbReference>
<evidence type="ECO:0000256" key="7">
    <source>
        <dbReference type="PIRSR" id="PIRSR606710-2"/>
    </source>
</evidence>
<keyword evidence="8" id="KW-0732">Signal</keyword>
<feature type="signal peptide" evidence="8">
    <location>
        <begin position="1"/>
        <end position="31"/>
    </location>
</feature>
<feature type="domain" description="Bacterial Ig-like" evidence="9">
    <location>
        <begin position="511"/>
        <end position="568"/>
    </location>
</feature>
<evidence type="ECO:0000256" key="2">
    <source>
        <dbReference type="ARBA" id="ARBA00022651"/>
    </source>
</evidence>
<evidence type="ECO:0000256" key="8">
    <source>
        <dbReference type="SAM" id="SignalP"/>
    </source>
</evidence>
<dbReference type="InterPro" id="IPR023296">
    <property type="entry name" value="Glyco_hydro_beta-prop_sf"/>
</dbReference>
<dbReference type="EMBL" id="JAGTTN010000001">
    <property type="protein sequence ID" value="MCC2031480.1"/>
    <property type="molecule type" value="Genomic_DNA"/>
</dbReference>
<gene>
    <name evidence="10" type="ORF">KEC57_04705</name>
</gene>
<comment type="similarity">
    <text evidence="1">Belongs to the glycosyl hydrolase 43 family.</text>
</comment>
<dbReference type="InterPro" id="IPR006710">
    <property type="entry name" value="Glyco_hydro_43"/>
</dbReference>
<dbReference type="SUPFAM" id="SSF49785">
    <property type="entry name" value="Galactose-binding domain-like"/>
    <property type="match status" value="1"/>
</dbReference>
<keyword evidence="4" id="KW-0119">Carbohydrate metabolism</keyword>
<evidence type="ECO:0000256" key="5">
    <source>
        <dbReference type="ARBA" id="ARBA00023295"/>
    </source>
</evidence>
<dbReference type="Pfam" id="PF04616">
    <property type="entry name" value="Glyco_hydro_43"/>
    <property type="match status" value="1"/>
</dbReference>
<dbReference type="RefSeq" id="WP_229383360.1">
    <property type="nucleotide sequence ID" value="NZ_JAGTTN010000001.1"/>
</dbReference>
<feature type="active site" description="Proton acceptor" evidence="6">
    <location>
        <position position="47"/>
    </location>
</feature>
<evidence type="ECO:0000256" key="6">
    <source>
        <dbReference type="PIRSR" id="PIRSR606710-1"/>
    </source>
</evidence>
<organism evidence="10 11">
    <name type="scientific">Microbacterium allomyrinae</name>
    <dbReference type="NCBI Taxonomy" id="2830666"/>
    <lineage>
        <taxon>Bacteria</taxon>
        <taxon>Bacillati</taxon>
        <taxon>Actinomycetota</taxon>
        <taxon>Actinomycetes</taxon>
        <taxon>Micrococcales</taxon>
        <taxon>Microbacteriaceae</taxon>
        <taxon>Microbacterium</taxon>
    </lineage>
</organism>
<dbReference type="InterPro" id="IPR058094">
    <property type="entry name" value="Ig-like_OmpL47-like"/>
</dbReference>
<dbReference type="GO" id="GO:0045493">
    <property type="term" value="P:xylan catabolic process"/>
    <property type="evidence" value="ECO:0007669"/>
    <property type="project" value="UniProtKB-KW"/>
</dbReference>
<evidence type="ECO:0000256" key="1">
    <source>
        <dbReference type="ARBA" id="ARBA00009865"/>
    </source>
</evidence>
<feature type="chain" id="PRO_5040896171" evidence="8">
    <location>
        <begin position="32"/>
        <end position="1163"/>
    </location>
</feature>
<feature type="site" description="Important for catalytic activity, responsible for pKa modulation of the active site Glu and correct orientation of both the proton donor and substrate" evidence="7">
    <location>
        <position position="178"/>
    </location>
</feature>
<dbReference type="PANTHER" id="PTHR43772:SF2">
    <property type="entry name" value="PUTATIVE (AFU_ORTHOLOGUE AFUA_2G04480)-RELATED"/>
    <property type="match status" value="1"/>
</dbReference>
<reference evidence="10" key="1">
    <citation type="submission" date="2021-04" db="EMBL/GenBank/DDBJ databases">
        <title>Microbacterium tenobrionis sp. nov. and Microbacterium allomyrinae sp. nov., isolated from larvae of Tenobrio molitor and Allomyrina dichotoma, respectively.</title>
        <authorList>
            <person name="Lee S.D."/>
        </authorList>
    </citation>
    <scope>NUCLEOTIDE SEQUENCE</scope>
    <source>
        <strain evidence="10">BWT-G7</strain>
    </source>
</reference>
<dbReference type="Gene3D" id="2.60.120.260">
    <property type="entry name" value="Galactose-binding domain-like"/>
    <property type="match status" value="3"/>
</dbReference>
<dbReference type="PANTHER" id="PTHR43772">
    <property type="entry name" value="ENDO-1,4-BETA-XYLANASE"/>
    <property type="match status" value="1"/>
</dbReference>
<feature type="active site" description="Proton donor" evidence="6">
    <location>
        <position position="226"/>
    </location>
</feature>
<accession>A0A9X1LT39</accession>
<dbReference type="CDD" id="cd08990">
    <property type="entry name" value="GH43_AXH_like"/>
    <property type="match status" value="1"/>
</dbReference>
<evidence type="ECO:0000313" key="11">
    <source>
        <dbReference type="Proteomes" id="UP001139354"/>
    </source>
</evidence>
<dbReference type="InterPro" id="IPR013783">
    <property type="entry name" value="Ig-like_fold"/>
</dbReference>
<keyword evidence="2" id="KW-0858">Xylan degradation</keyword>
<evidence type="ECO:0000313" key="10">
    <source>
        <dbReference type="EMBL" id="MCC2031480.1"/>
    </source>
</evidence>
<sequence length="1163" mass="121774">MVWKPSTLRSGIAAAAVGILLASLAQAPAMAATENPIIGDGSVYSADPSLLADGETLYIHAGRDEAGTTTNDFIMNEWQAFSTTDADGGAWQHHPSLMRPETVFDWATPGRAYAGQVVKGIDGRFYWYVPVNEAASTAPDKFGIGVAVSDTPLGPWTDHAGGPIVSQTILGNDAHNIDPTVLVDDGRVWMYWGSFGRLMATELQTDMKTRIGSPTSVSGGVTGFFEAAWLFERNDTYYLAYAANNAGPTSTCTPANYHACIAYSTATSPLGPWTYRGRILAPVSSTTSHPAIAEFQGEWYMAYHTADAVGGNHFRRSVAIDKVEWDDAQTPARILPVVTTPERSVDLTPRSNVAPWATASASNEPIPTQYWIRSLNDELIRPNPLPPDMWGSWTGTRPAQQWIQYDWDAPVRVDRARIKFWRDAAPGTGNGVSDPSSWVLQFWDAGEWKDVPNPSGYPTTTTAVHQVTFGAVTTSRLRAVLNAAPNSATPPQYSALAVEEWEVHAAQPDSVEPVAVQTVVGTPPELPETVSLQYGADAVAAPVRWDAVDPADLAAAGEFTVGGFVEGYAAGRVTATVAVLGQSPWRTNLAPTGAPAAEATAGGSTVDALNDTVIAYTGAEHPVWTTAGGDAAARWAGYTWAEPVRVDGVTAHFWSDGSGPDAGDGVAVAQAWSVQVLVDDEWRDVTGADGYPTDSGTPNAATFDPVTTTGIRVVLTAQSDGDGHAGVGLGELEVFGETLDAAAPEVSLAATGVEGANGWHLSTVTVRATATDDRDVRTRIELAVDGGAWQVAENVRSADATVSGDGQHTVKARATDAGGNTSEEASLAVRIDATRPSVTGTLDIASRTVSATAADAGSGVAGIEYAIDAPTGWQAYSAAFGVDDQRHVVYLRSKDAAGNVSALSTVTVPLSPDAPLEGNIAPIATPTASYTSGWNSVTAVNDGALTGASWGTWPNIGEQWVQLEWDRVVTIDRAGVLFFRDSTDASNAGMIPPREWKLQYMNLADGQWLDVAAAGAYGRSSTAINEVGFAAVTTTKLRAVMQAWGAASGGGSSGILEFEAWAAEAAAPTLDVDVTVAGRCVAGKATLVVVAANGSDVPVTVVLQSPYGAKTVADLAPGKRSSQAFSTRQATVPPGEVGAVVTGVVDGQTVTQEDSVEYDALTC</sequence>
<dbReference type="Proteomes" id="UP001139354">
    <property type="component" value="Unassembled WGS sequence"/>
</dbReference>
<keyword evidence="3" id="KW-0378">Hydrolase</keyword>
<evidence type="ECO:0000256" key="3">
    <source>
        <dbReference type="ARBA" id="ARBA00022801"/>
    </source>
</evidence>
<protein>
    <submittedName>
        <fullName evidence="10">Family 43 glycosylhydrolase</fullName>
    </submittedName>
</protein>
<dbReference type="SUPFAM" id="SSF75005">
    <property type="entry name" value="Arabinanase/levansucrase/invertase"/>
    <property type="match status" value="1"/>
</dbReference>
<keyword evidence="11" id="KW-1185">Reference proteome</keyword>
<dbReference type="GO" id="GO:0004553">
    <property type="term" value="F:hydrolase activity, hydrolyzing O-glycosyl compounds"/>
    <property type="evidence" value="ECO:0007669"/>
    <property type="project" value="InterPro"/>
</dbReference>
<keyword evidence="5" id="KW-0326">Glycosidase</keyword>
<dbReference type="AlphaFoldDB" id="A0A9X1LT39"/>
<dbReference type="Gene3D" id="2.60.40.10">
    <property type="entry name" value="Immunoglobulins"/>
    <property type="match status" value="1"/>
</dbReference>
<evidence type="ECO:0000259" key="9">
    <source>
        <dbReference type="Pfam" id="PF07532"/>
    </source>
</evidence>
<dbReference type="Gene3D" id="2.115.10.20">
    <property type="entry name" value="Glycosyl hydrolase domain, family 43"/>
    <property type="match status" value="1"/>
</dbReference>
<proteinExistence type="inferred from homology"/>
<name>A0A9X1LT39_9MICO</name>
<dbReference type="InterPro" id="IPR008979">
    <property type="entry name" value="Galactose-bd-like_sf"/>
</dbReference>
<evidence type="ECO:0000256" key="4">
    <source>
        <dbReference type="ARBA" id="ARBA00023277"/>
    </source>
</evidence>
<dbReference type="NCBIfam" id="NF047446">
    <property type="entry name" value="barrel_OmpL47"/>
    <property type="match status" value="1"/>
</dbReference>